<evidence type="ECO:0000313" key="3">
    <source>
        <dbReference type="Proteomes" id="UP000324748"/>
    </source>
</evidence>
<comment type="caution">
    <text evidence="2">The sequence shown here is derived from an EMBL/GenBank/DDBJ whole genome shotgun (WGS) entry which is preliminary data.</text>
</comment>
<gene>
    <name evidence="2" type="ORF">PGT21_017744</name>
</gene>
<reference evidence="2 3" key="1">
    <citation type="submission" date="2019-05" db="EMBL/GenBank/DDBJ databases">
        <title>Emergence of the Ug99 lineage of the wheat stem rust pathogen through somatic hybridization.</title>
        <authorList>
            <person name="Li F."/>
            <person name="Upadhyaya N.M."/>
            <person name="Sperschneider J."/>
            <person name="Matny O."/>
            <person name="Nguyen-Phuc H."/>
            <person name="Mago R."/>
            <person name="Raley C."/>
            <person name="Miller M.E."/>
            <person name="Silverstein K.A.T."/>
            <person name="Henningsen E."/>
            <person name="Hirsch C.D."/>
            <person name="Visser B."/>
            <person name="Pretorius Z.A."/>
            <person name="Steffenson B.J."/>
            <person name="Schwessinger B."/>
            <person name="Dodds P.N."/>
            <person name="Figueroa M."/>
        </authorList>
    </citation>
    <scope>NUCLEOTIDE SEQUENCE [LARGE SCALE GENOMIC DNA]</scope>
    <source>
        <strain evidence="2">21-0</strain>
    </source>
</reference>
<evidence type="ECO:0000313" key="2">
    <source>
        <dbReference type="EMBL" id="KAA1111972.1"/>
    </source>
</evidence>
<proteinExistence type="predicted"/>
<feature type="region of interest" description="Disordered" evidence="1">
    <location>
        <begin position="47"/>
        <end position="79"/>
    </location>
</feature>
<dbReference type="EMBL" id="VSWC01000016">
    <property type="protein sequence ID" value="KAA1111972.1"/>
    <property type="molecule type" value="Genomic_DNA"/>
</dbReference>
<accession>A0A5B0QFQ5</accession>
<dbReference type="AlphaFoldDB" id="A0A5B0QFQ5"/>
<organism evidence="2 3">
    <name type="scientific">Puccinia graminis f. sp. tritici</name>
    <dbReference type="NCBI Taxonomy" id="56615"/>
    <lineage>
        <taxon>Eukaryota</taxon>
        <taxon>Fungi</taxon>
        <taxon>Dikarya</taxon>
        <taxon>Basidiomycota</taxon>
        <taxon>Pucciniomycotina</taxon>
        <taxon>Pucciniomycetes</taxon>
        <taxon>Pucciniales</taxon>
        <taxon>Pucciniaceae</taxon>
        <taxon>Puccinia</taxon>
    </lineage>
</organism>
<keyword evidence="3" id="KW-1185">Reference proteome</keyword>
<protein>
    <submittedName>
        <fullName evidence="2">Uncharacterized protein</fullName>
    </submittedName>
</protein>
<evidence type="ECO:0000256" key="1">
    <source>
        <dbReference type="SAM" id="MobiDB-lite"/>
    </source>
</evidence>
<sequence>MALLRLDPVVKHWSGFTPFTQSCRIGLANVKFGQEFCNSNLAAAQPLSRAVKPPQTSPATARKPTLQGQANHGDLCPPL</sequence>
<name>A0A5B0QFQ5_PUCGR</name>
<dbReference type="PROSITE" id="PS51257">
    <property type="entry name" value="PROKAR_LIPOPROTEIN"/>
    <property type="match status" value="1"/>
</dbReference>
<dbReference type="Proteomes" id="UP000324748">
    <property type="component" value="Unassembled WGS sequence"/>
</dbReference>